<dbReference type="PROSITE" id="PS50906">
    <property type="entry name" value="NIT"/>
    <property type="match status" value="1"/>
</dbReference>
<keyword evidence="5" id="KW-0812">Transmembrane</keyword>
<dbReference type="GO" id="GO:0005886">
    <property type="term" value="C:plasma membrane"/>
    <property type="evidence" value="ECO:0007669"/>
    <property type="project" value="TreeGrafter"/>
</dbReference>
<feature type="compositionally biased region" description="Pro residues" evidence="8">
    <location>
        <begin position="755"/>
        <end position="767"/>
    </location>
</feature>
<sequence length="1023" mass="108515">MNTRDWPIRSKLTALVVAPVSALLALWIFATTLAFGPALDLLSARTLFYDLGRPGETVVAELQRERRLTVLQLAGTGELPALAEQRRRTDRAIAELRGRVAGERLRDAADGLLDSRLDHLLGELDALPAGRGLIDGRQVDRAGAIGLYSGMVGAAFHAFAAMADLPDRDLNRQILAVTALGRSRELLGQADALLAGVLTSGRYAEGEHAQLVQAIGNQRFLTEAAVADLPAADRSAYQELAGGADFVRLRALQDALIRGDAAGPPAVDAGAWQDSQDAVQRRLRDFELTQADKLADRSVPVALGILARLGVAGVLGLAAVVASVLVAVRVGRSLAARLSGVRTAALDMAERRLPDVVARLRRGEDVDVAREAPPLEYGRDEIGQVGHAFNEVRRTAVRAAVDEVTLRRGLNEVFLNIARRSQGLVHRQLALLDRMERRTEDPDDLAELFRVDHLATRLRRHAEDLVILAGAAPGRGWRNPVAMLDVIRGAISEVESYERVDIGEVQPAATVGRAVGDVIHLLAELIENATAFSPPGTRVTVRGQSLPNGYAVEITDQGLGMPDAAIEESNRRLGGPPEFDPADSARLGLFVVARLADRHGVRVRLRRAAPNGTTAVVLVPSELVTAEPSGPGPEGSADGRRMARVTRLSSLPRARAGRTTRERGDTATAVVPLVPSRSVPADPDAGGDGLPRRVRRRAPGARPRPTGQDAPAPRAPEEARRLMSALQAGTARGRRDGAADPPPVPERPGRAATAPPVPGASTGPPPRRPSRSASTGPPPRRQPRRPPALPACPSFPPRRPPRRAPRRCRIPRPQLRGTPSGAHDRAERGPRLVARRAGGAGAGRPPGGGAVGGRAAARGLRRPGPRQRRAPLRPGLGLLQPGQGRQPSPRRGRGAADGRGDGVRVPVRHGGRAGRVPGGGLRGRRRHRPGGVRDGDAGDPGGRVPHRPAPGRVGCQRCGLSPPRPGTSGWTPTPVRWSARTPSPAGGSGPRSGSTWWRSCWPTGVPTRSPTRSCTRSTGAWSS</sequence>
<evidence type="ECO:0000259" key="10">
    <source>
        <dbReference type="PROSITE" id="PS50906"/>
    </source>
</evidence>
<dbReference type="EC" id="2.7.13.3" evidence="2"/>
<keyword evidence="7" id="KW-0472">Membrane</keyword>
<evidence type="ECO:0000256" key="3">
    <source>
        <dbReference type="ARBA" id="ARBA00022553"/>
    </source>
</evidence>
<evidence type="ECO:0000256" key="4">
    <source>
        <dbReference type="ARBA" id="ARBA00022679"/>
    </source>
</evidence>
<dbReference type="Proteomes" id="UP000319825">
    <property type="component" value="Unassembled WGS sequence"/>
</dbReference>
<evidence type="ECO:0000256" key="2">
    <source>
        <dbReference type="ARBA" id="ARBA00012438"/>
    </source>
</evidence>
<comment type="catalytic activity">
    <reaction evidence="1">
        <text>ATP + protein L-histidine = ADP + protein N-phospho-L-histidine.</text>
        <dbReference type="EC" id="2.7.13.3"/>
    </reaction>
</comment>
<dbReference type="PROSITE" id="PS50109">
    <property type="entry name" value="HIS_KIN"/>
    <property type="match status" value="1"/>
</dbReference>
<dbReference type="AlphaFoldDB" id="A0A562I698"/>
<dbReference type="InterPro" id="IPR003594">
    <property type="entry name" value="HATPase_dom"/>
</dbReference>
<gene>
    <name evidence="11" type="ORF">JD77_01176</name>
</gene>
<evidence type="ECO:0000256" key="6">
    <source>
        <dbReference type="ARBA" id="ARBA00022777"/>
    </source>
</evidence>
<keyword evidence="12" id="KW-1185">Reference proteome</keyword>
<feature type="compositionally biased region" description="Low complexity" evidence="8">
    <location>
        <begin position="872"/>
        <end position="887"/>
    </location>
</feature>
<evidence type="ECO:0000313" key="12">
    <source>
        <dbReference type="Proteomes" id="UP000319825"/>
    </source>
</evidence>
<dbReference type="Gene3D" id="6.10.340.10">
    <property type="match status" value="1"/>
</dbReference>
<feature type="region of interest" description="Disordered" evidence="8">
    <location>
        <begin position="624"/>
        <end position="1023"/>
    </location>
</feature>
<feature type="compositionally biased region" description="Low complexity" evidence="8">
    <location>
        <begin position="1006"/>
        <end position="1023"/>
    </location>
</feature>
<feature type="compositionally biased region" description="Basic residues" evidence="8">
    <location>
        <begin position="859"/>
        <end position="871"/>
    </location>
</feature>
<evidence type="ECO:0000256" key="5">
    <source>
        <dbReference type="ARBA" id="ARBA00022692"/>
    </source>
</evidence>
<dbReference type="PANTHER" id="PTHR45436">
    <property type="entry name" value="SENSOR HISTIDINE KINASE YKOH"/>
    <property type="match status" value="1"/>
</dbReference>
<feature type="compositionally biased region" description="Basic residues" evidence="8">
    <location>
        <begin position="799"/>
        <end position="810"/>
    </location>
</feature>
<keyword evidence="7" id="KW-1133">Transmembrane helix</keyword>
<proteinExistence type="predicted"/>
<dbReference type="SMART" id="SM00387">
    <property type="entry name" value="HATPase_c"/>
    <property type="match status" value="1"/>
</dbReference>
<dbReference type="InterPro" id="IPR050428">
    <property type="entry name" value="TCS_sensor_his_kinase"/>
</dbReference>
<comment type="caution">
    <text evidence="11">The sequence shown here is derived from an EMBL/GenBank/DDBJ whole genome shotgun (WGS) entry which is preliminary data.</text>
</comment>
<keyword evidence="6 11" id="KW-0418">Kinase</keyword>
<evidence type="ECO:0000256" key="1">
    <source>
        <dbReference type="ARBA" id="ARBA00000085"/>
    </source>
</evidence>
<dbReference type="PANTHER" id="PTHR45436:SF5">
    <property type="entry name" value="SENSOR HISTIDINE KINASE TRCS"/>
    <property type="match status" value="1"/>
</dbReference>
<organism evidence="11 12">
    <name type="scientific">Micromonospora olivasterospora</name>
    <dbReference type="NCBI Taxonomy" id="1880"/>
    <lineage>
        <taxon>Bacteria</taxon>
        <taxon>Bacillati</taxon>
        <taxon>Actinomycetota</taxon>
        <taxon>Actinomycetes</taxon>
        <taxon>Micromonosporales</taxon>
        <taxon>Micromonosporaceae</taxon>
        <taxon>Micromonospora</taxon>
    </lineage>
</organism>
<evidence type="ECO:0000256" key="8">
    <source>
        <dbReference type="SAM" id="MobiDB-lite"/>
    </source>
</evidence>
<dbReference type="Pfam" id="PF08376">
    <property type="entry name" value="NIT"/>
    <property type="match status" value="1"/>
</dbReference>
<reference evidence="11 12" key="1">
    <citation type="submission" date="2019-07" db="EMBL/GenBank/DDBJ databases">
        <title>R&amp;d 2014.</title>
        <authorList>
            <person name="Klenk H.-P."/>
        </authorList>
    </citation>
    <scope>NUCLEOTIDE SEQUENCE [LARGE SCALE GENOMIC DNA]</scope>
    <source>
        <strain evidence="11 12">DSM 43868</strain>
    </source>
</reference>
<evidence type="ECO:0000256" key="7">
    <source>
        <dbReference type="ARBA" id="ARBA00022989"/>
    </source>
</evidence>
<name>A0A562I698_MICOL</name>
<keyword evidence="3" id="KW-0597">Phosphoprotein</keyword>
<dbReference type="Gene3D" id="3.30.565.10">
    <property type="entry name" value="Histidine kinase-like ATPase, C-terminal domain"/>
    <property type="match status" value="1"/>
</dbReference>
<dbReference type="SUPFAM" id="SSF55874">
    <property type="entry name" value="ATPase domain of HSP90 chaperone/DNA topoisomerase II/histidine kinase"/>
    <property type="match status" value="1"/>
</dbReference>
<evidence type="ECO:0000259" key="9">
    <source>
        <dbReference type="PROSITE" id="PS50109"/>
    </source>
</evidence>
<dbReference type="GO" id="GO:0000160">
    <property type="term" value="P:phosphorelay signal transduction system"/>
    <property type="evidence" value="ECO:0007669"/>
    <property type="project" value="TreeGrafter"/>
</dbReference>
<dbReference type="GO" id="GO:0004673">
    <property type="term" value="F:protein histidine kinase activity"/>
    <property type="evidence" value="ECO:0007669"/>
    <property type="project" value="UniProtKB-EC"/>
</dbReference>
<dbReference type="EMBL" id="VLKE01000001">
    <property type="protein sequence ID" value="TWH66225.1"/>
    <property type="molecule type" value="Genomic_DNA"/>
</dbReference>
<feature type="domain" description="Histidine kinase" evidence="9">
    <location>
        <begin position="518"/>
        <end position="623"/>
    </location>
</feature>
<evidence type="ECO:0000313" key="11">
    <source>
        <dbReference type="EMBL" id="TWH66225.1"/>
    </source>
</evidence>
<feature type="domain" description="NIT" evidence="10">
    <location>
        <begin position="53"/>
        <end position="301"/>
    </location>
</feature>
<feature type="compositionally biased region" description="Gly residues" evidence="8">
    <location>
        <begin position="838"/>
        <end position="852"/>
    </location>
</feature>
<accession>A0A562I698</accession>
<feature type="compositionally biased region" description="Low complexity" evidence="8">
    <location>
        <begin position="978"/>
        <end position="995"/>
    </location>
</feature>
<dbReference type="Pfam" id="PF02518">
    <property type="entry name" value="HATPase_c"/>
    <property type="match status" value="1"/>
</dbReference>
<dbReference type="InterPro" id="IPR010910">
    <property type="entry name" value="Nitrate/nitrite_sensing_bac"/>
</dbReference>
<protein>
    <recommendedName>
        <fullName evidence="2">histidine kinase</fullName>
        <ecNumber evidence="2">2.7.13.3</ecNumber>
    </recommendedName>
</protein>
<dbReference type="InterPro" id="IPR036890">
    <property type="entry name" value="HATPase_C_sf"/>
</dbReference>
<feature type="compositionally biased region" description="Pro residues" evidence="8">
    <location>
        <begin position="776"/>
        <end position="798"/>
    </location>
</feature>
<dbReference type="InterPro" id="IPR005467">
    <property type="entry name" value="His_kinase_dom"/>
</dbReference>
<dbReference type="InterPro" id="IPR013587">
    <property type="entry name" value="Nitrate/nitrite_sensing"/>
</dbReference>
<keyword evidence="4" id="KW-0808">Transferase</keyword>